<dbReference type="FunFam" id="1.25.10.10:FF:000027">
    <property type="entry name" value="Importin subunit beta-1"/>
    <property type="match status" value="1"/>
</dbReference>
<evidence type="ECO:0000256" key="5">
    <source>
        <dbReference type="ARBA" id="ARBA00022737"/>
    </source>
</evidence>
<proteinExistence type="inferred from homology"/>
<dbReference type="Pfam" id="PF13513">
    <property type="entry name" value="HEAT_EZ"/>
    <property type="match status" value="1"/>
</dbReference>
<evidence type="ECO:0000256" key="7">
    <source>
        <dbReference type="ARBA" id="ARBA00079884"/>
    </source>
</evidence>
<evidence type="ECO:0000259" key="9">
    <source>
        <dbReference type="PROSITE" id="PS50166"/>
    </source>
</evidence>
<dbReference type="InterPro" id="IPR016024">
    <property type="entry name" value="ARM-type_fold"/>
</dbReference>
<dbReference type="Pfam" id="PF25574">
    <property type="entry name" value="TPR_IMB1"/>
    <property type="match status" value="1"/>
</dbReference>
<dbReference type="GO" id="GO:0031267">
    <property type="term" value="F:small GTPase binding"/>
    <property type="evidence" value="ECO:0007669"/>
    <property type="project" value="InterPro"/>
</dbReference>
<dbReference type="InterPro" id="IPR058584">
    <property type="entry name" value="IMB1_TNPO1-like_TPR"/>
</dbReference>
<dbReference type="AlphaFoldDB" id="A0AAD3YEA7"/>
<dbReference type="InterPro" id="IPR011989">
    <property type="entry name" value="ARM-like"/>
</dbReference>
<name>A0AAD3YEA7_9TREE</name>
<dbReference type="SUPFAM" id="SSF48371">
    <property type="entry name" value="ARM repeat"/>
    <property type="match status" value="1"/>
</dbReference>
<reference evidence="10" key="2">
    <citation type="submission" date="2023-06" db="EMBL/GenBank/DDBJ databases">
        <authorList>
            <person name="Kobayashi Y."/>
            <person name="Kayamori A."/>
            <person name="Aoki K."/>
            <person name="Shiwa Y."/>
            <person name="Fujita N."/>
            <person name="Sugita T."/>
            <person name="Iwasaki W."/>
            <person name="Tanaka N."/>
            <person name="Takashima M."/>
        </authorList>
    </citation>
    <scope>NUCLEOTIDE SEQUENCE</scope>
    <source>
        <strain evidence="10">HIS016</strain>
    </source>
</reference>
<dbReference type="PANTHER" id="PTHR10527">
    <property type="entry name" value="IMPORTIN BETA"/>
    <property type="match status" value="1"/>
</dbReference>
<dbReference type="Proteomes" id="UP001222932">
    <property type="component" value="Unassembled WGS sequence"/>
</dbReference>
<evidence type="ECO:0000313" key="10">
    <source>
        <dbReference type="EMBL" id="GMK59976.1"/>
    </source>
</evidence>
<dbReference type="EMBL" id="BTCM01000009">
    <property type="protein sequence ID" value="GMK59976.1"/>
    <property type="molecule type" value="Genomic_DNA"/>
</dbReference>
<dbReference type="InterPro" id="IPR040122">
    <property type="entry name" value="Importin_beta"/>
</dbReference>
<organism evidence="10 11">
    <name type="scientific">Cutaneotrichosporon spelunceum</name>
    <dbReference type="NCBI Taxonomy" id="1672016"/>
    <lineage>
        <taxon>Eukaryota</taxon>
        <taxon>Fungi</taxon>
        <taxon>Dikarya</taxon>
        <taxon>Basidiomycota</taxon>
        <taxon>Agaricomycotina</taxon>
        <taxon>Tremellomycetes</taxon>
        <taxon>Trichosporonales</taxon>
        <taxon>Trichosporonaceae</taxon>
        <taxon>Cutaneotrichosporon</taxon>
    </lineage>
</organism>
<dbReference type="GO" id="GO:0006606">
    <property type="term" value="P:protein import into nucleus"/>
    <property type="evidence" value="ECO:0007669"/>
    <property type="project" value="InterPro"/>
</dbReference>
<sequence>MDAATLLANSLSENAATRQSATEQLEAARRDNLAGYLHTLAQELANESAPSHIRNAAGIAFKNAVSARDAVNQPALSEAWMNLSDDVRNALKHSLLSSLASQDKRAAGVAAQAVSAVAAVELPRGGWSELIGQLLQFVQNEENTGLRVATLQTIGYICEVVQPQYLSARSNEILTAVVQGARKEEPSTDVQTAAINALYNSLEFIRDNFEREGERNYIMQVVCEATQSAAVAVQVGAFECLVRIMSLYYEYMELYMERALFGLTIMGMKHPEEPVALQAIEFWSTVCEEEIEIGIESQEALAYGEEPAVVSKHFAKMALNEILPVLLELLTQQEEDADEDEWTKSMAAAACLELLARDVGDAIVQPVVPFVEQGIRSSEWRHREAAVMAFGCILDGPETTTLSTLVAQALGTLINMLQSDPDVHVRDSVAWTLSKITELMLEVVDTGSHLQSLVQALVMGVQSGTPRIINSCCSALSNLVIQLLPADMIAEDPATSPMSPFFEPIFKALMPVTEKASNDGNSRTAAYQTMATFVANSARDTLTMAEQVTVEMLRRQETLLGMQNQLLGMDDRNNWNDMQINICVVIQAFIQKSPALVQPYADQIMTNLLTILSSSAKHGAVLEDLLATIGALAGALEAGFVKYMEAFIGFLLGGLQAVDDYQVVQAAVYCVSDVARAIQEQLSPYAERIMVELIAILRSPVIHRQVKPTAITAIGEVALAVGPDFTRFLETTMAILSQAGATTASSSDLALNEFVWTMREAIVDAFIGIMNGLKAGDPAPMLPYVEGIMNFLQGCMSEEDRTEDFVTNTLGLIGDFGDTFKGTVRELLCTEWVQNAIAVGRQRGASKQSRTNAAYAQKTIKELSK</sequence>
<comment type="subcellular location">
    <subcellularLocation>
        <location evidence="1">Cytoplasm</location>
    </subcellularLocation>
</comment>
<keyword evidence="11" id="KW-1185">Reference proteome</keyword>
<reference evidence="10" key="1">
    <citation type="journal article" date="2023" name="BMC Genomics">
        <title>Chromosome-level genome assemblies of Cutaneotrichosporon spp. (Trichosporonales, Basidiomycota) reveal imbalanced evolution between nucleotide sequences and chromosome synteny.</title>
        <authorList>
            <person name="Kobayashi Y."/>
            <person name="Kayamori A."/>
            <person name="Aoki K."/>
            <person name="Shiwa Y."/>
            <person name="Matsutani M."/>
            <person name="Fujita N."/>
            <person name="Sugita T."/>
            <person name="Iwasaki W."/>
            <person name="Tanaka N."/>
            <person name="Takashima M."/>
        </authorList>
    </citation>
    <scope>NUCLEOTIDE SEQUENCE</scope>
    <source>
        <strain evidence="10">HIS016</strain>
    </source>
</reference>
<keyword evidence="6" id="KW-0653">Protein transport</keyword>
<dbReference type="Pfam" id="PF03810">
    <property type="entry name" value="IBN_N"/>
    <property type="match status" value="1"/>
</dbReference>
<comment type="caution">
    <text evidence="10">The sequence shown here is derived from an EMBL/GenBank/DDBJ whole genome shotgun (WGS) entry which is preliminary data.</text>
</comment>
<dbReference type="GO" id="GO:0005737">
    <property type="term" value="C:cytoplasm"/>
    <property type="evidence" value="ECO:0007669"/>
    <property type="project" value="UniProtKB-SubCell"/>
</dbReference>
<feature type="domain" description="Importin N-terminal" evidence="9">
    <location>
        <begin position="21"/>
        <end position="101"/>
    </location>
</feature>
<gene>
    <name evidence="10" type="primary">kap95</name>
    <name evidence="10" type="ORF">CspeluHIS016_0901930</name>
</gene>
<evidence type="ECO:0000256" key="3">
    <source>
        <dbReference type="ARBA" id="ARBA00022448"/>
    </source>
</evidence>
<dbReference type="SMART" id="SM00913">
    <property type="entry name" value="IBN_N"/>
    <property type="match status" value="1"/>
</dbReference>
<evidence type="ECO:0000313" key="11">
    <source>
        <dbReference type="Proteomes" id="UP001222932"/>
    </source>
</evidence>
<accession>A0AAD3YEA7</accession>
<dbReference type="InterPro" id="IPR001494">
    <property type="entry name" value="Importin-beta_N"/>
</dbReference>
<keyword evidence="5" id="KW-0677">Repeat</keyword>
<keyword evidence="4" id="KW-0963">Cytoplasm</keyword>
<evidence type="ECO:0000256" key="4">
    <source>
        <dbReference type="ARBA" id="ARBA00022490"/>
    </source>
</evidence>
<comment type="similarity">
    <text evidence="2">Belongs to the importin beta family. Importin beta-1 subfamily.</text>
</comment>
<dbReference type="Gene3D" id="1.25.10.10">
    <property type="entry name" value="Leucine-rich Repeat Variant"/>
    <property type="match status" value="1"/>
</dbReference>
<evidence type="ECO:0000256" key="2">
    <source>
        <dbReference type="ARBA" id="ARBA00010907"/>
    </source>
</evidence>
<evidence type="ECO:0000256" key="6">
    <source>
        <dbReference type="ARBA" id="ARBA00022927"/>
    </source>
</evidence>
<protein>
    <recommendedName>
        <fullName evidence="7">Importin-95</fullName>
    </recommendedName>
    <alternativeName>
        <fullName evidence="8">Karyopherin-95</fullName>
    </alternativeName>
</protein>
<dbReference type="PROSITE" id="PS50166">
    <property type="entry name" value="IMPORTIN_B_NT"/>
    <property type="match status" value="1"/>
</dbReference>
<keyword evidence="3" id="KW-0813">Transport</keyword>
<evidence type="ECO:0000256" key="8">
    <source>
        <dbReference type="ARBA" id="ARBA00083566"/>
    </source>
</evidence>
<evidence type="ECO:0000256" key="1">
    <source>
        <dbReference type="ARBA" id="ARBA00004496"/>
    </source>
</evidence>